<sequence>MTLTTILLIITAAAIVLTGVTYFWLKHKDSLVVSFLQNWTGALFLFSGYVKAVDPLGTAYKMEQYFAEFQATFADTALSFIAPMFPFLAEYAVGVSVFMIVLEIVLGLALIIGFRPKLTSWVFFLIVLFFTLLTGFTFMTGYVPSGVNFFSFSEWGPFAESNMKVTDCGCFGDFIKLEPFTSFLKDVAIMVPALIFLFATRVMHQLDTKETMITSTVLTFPAAPLMGSIIPAATALVFGACALLLKTMKAPAARALAIAILTVGTLVYCMSNYVWNIPGQDFRPFKVNTDVAAVKQAEMEAASAVQVIGYKMVNKADGTVKELSMDEFLASYKDYPEEAWEYNQLKSELSIKPTKISDFEMTDETGDDPIPAMLADDGYSFLIVAFKLKGEKGNWKPGYLDDWKEDIKPLTDAALAAGHKVYGLTKLNDPAAINDFRQTIGVDYPFWQGDDIMLKTIIRSNPGVVLMKDGVILGKWHHTKVPPFAEMDEIK</sequence>
<keyword evidence="1" id="KW-1133">Transmembrane helix</keyword>
<feature type="transmembrane region" description="Helical" evidence="1">
    <location>
        <begin position="91"/>
        <end position="114"/>
    </location>
</feature>
<accession>A0A5C7FN76</accession>
<reference evidence="2 3" key="1">
    <citation type="submission" date="2019-08" db="EMBL/GenBank/DDBJ databases">
        <title>Lewinella sp. strain SSH13 Genome sequencing and assembly.</title>
        <authorList>
            <person name="Kim I."/>
        </authorList>
    </citation>
    <scope>NUCLEOTIDE SEQUENCE [LARGE SCALE GENOMIC DNA]</scope>
    <source>
        <strain evidence="2 3">SSH13</strain>
    </source>
</reference>
<keyword evidence="1" id="KW-0812">Transmembrane</keyword>
<keyword evidence="1" id="KW-0472">Membrane</keyword>
<feature type="transmembrane region" description="Helical" evidence="1">
    <location>
        <begin position="31"/>
        <end position="53"/>
    </location>
</feature>
<evidence type="ECO:0000313" key="3">
    <source>
        <dbReference type="Proteomes" id="UP000321907"/>
    </source>
</evidence>
<evidence type="ECO:0000313" key="2">
    <source>
        <dbReference type="EMBL" id="TXF87803.1"/>
    </source>
</evidence>
<feature type="transmembrane region" description="Helical" evidence="1">
    <location>
        <begin position="187"/>
        <end position="204"/>
    </location>
</feature>
<name>A0A5C7FN76_9BACT</name>
<dbReference type="Proteomes" id="UP000321907">
    <property type="component" value="Unassembled WGS sequence"/>
</dbReference>
<evidence type="ECO:0000256" key="1">
    <source>
        <dbReference type="SAM" id="Phobius"/>
    </source>
</evidence>
<dbReference type="RefSeq" id="WP_147932013.1">
    <property type="nucleotide sequence ID" value="NZ_VOXD01000031.1"/>
</dbReference>
<dbReference type="AlphaFoldDB" id="A0A5C7FN76"/>
<proteinExistence type="predicted"/>
<feature type="transmembrane region" description="Helical" evidence="1">
    <location>
        <begin position="251"/>
        <end position="275"/>
    </location>
</feature>
<protein>
    <submittedName>
        <fullName evidence="2">DoxX family protein</fullName>
    </submittedName>
</protein>
<dbReference type="OrthoDB" id="648842at2"/>
<feature type="transmembrane region" description="Helical" evidence="1">
    <location>
        <begin position="121"/>
        <end position="143"/>
    </location>
</feature>
<organism evidence="2 3">
    <name type="scientific">Neolewinella aurantiaca</name>
    <dbReference type="NCBI Taxonomy" id="2602767"/>
    <lineage>
        <taxon>Bacteria</taxon>
        <taxon>Pseudomonadati</taxon>
        <taxon>Bacteroidota</taxon>
        <taxon>Saprospiria</taxon>
        <taxon>Saprospirales</taxon>
        <taxon>Lewinellaceae</taxon>
        <taxon>Neolewinella</taxon>
    </lineage>
</organism>
<keyword evidence="3" id="KW-1185">Reference proteome</keyword>
<feature type="transmembrane region" description="Helical" evidence="1">
    <location>
        <begin position="7"/>
        <end position="25"/>
    </location>
</feature>
<dbReference type="EMBL" id="VOXD01000031">
    <property type="protein sequence ID" value="TXF87803.1"/>
    <property type="molecule type" value="Genomic_DNA"/>
</dbReference>
<feature type="transmembrane region" description="Helical" evidence="1">
    <location>
        <begin position="225"/>
        <end position="245"/>
    </location>
</feature>
<comment type="caution">
    <text evidence="2">The sequence shown here is derived from an EMBL/GenBank/DDBJ whole genome shotgun (WGS) entry which is preliminary data.</text>
</comment>
<gene>
    <name evidence="2" type="ORF">FUA23_17240</name>
</gene>